<dbReference type="AlphaFoldDB" id="A0AAV4FG51"/>
<evidence type="ECO:0000313" key="1">
    <source>
        <dbReference type="EMBL" id="GFR71710.1"/>
    </source>
</evidence>
<reference evidence="1 2" key="1">
    <citation type="journal article" date="2021" name="Elife">
        <title>Chloroplast acquisition without the gene transfer in kleptoplastic sea slugs, Plakobranchus ocellatus.</title>
        <authorList>
            <person name="Maeda T."/>
            <person name="Takahashi S."/>
            <person name="Yoshida T."/>
            <person name="Shimamura S."/>
            <person name="Takaki Y."/>
            <person name="Nagai Y."/>
            <person name="Toyoda A."/>
            <person name="Suzuki Y."/>
            <person name="Arimoto A."/>
            <person name="Ishii H."/>
            <person name="Satoh N."/>
            <person name="Nishiyama T."/>
            <person name="Hasebe M."/>
            <person name="Maruyama T."/>
            <person name="Minagawa J."/>
            <person name="Obokata J."/>
            <person name="Shigenobu S."/>
        </authorList>
    </citation>
    <scope>NUCLEOTIDE SEQUENCE [LARGE SCALE GENOMIC DNA]</scope>
</reference>
<name>A0AAV4FG51_9GAST</name>
<accession>A0AAV4FG51</accession>
<dbReference type="EMBL" id="BMAT01000719">
    <property type="protein sequence ID" value="GFR71710.1"/>
    <property type="molecule type" value="Genomic_DNA"/>
</dbReference>
<keyword evidence="2" id="KW-1185">Reference proteome</keyword>
<organism evidence="1 2">
    <name type="scientific">Elysia marginata</name>
    <dbReference type="NCBI Taxonomy" id="1093978"/>
    <lineage>
        <taxon>Eukaryota</taxon>
        <taxon>Metazoa</taxon>
        <taxon>Spiralia</taxon>
        <taxon>Lophotrochozoa</taxon>
        <taxon>Mollusca</taxon>
        <taxon>Gastropoda</taxon>
        <taxon>Heterobranchia</taxon>
        <taxon>Euthyneura</taxon>
        <taxon>Panpulmonata</taxon>
        <taxon>Sacoglossa</taxon>
        <taxon>Placobranchoidea</taxon>
        <taxon>Plakobranchidae</taxon>
        <taxon>Elysia</taxon>
    </lineage>
</organism>
<dbReference type="Proteomes" id="UP000762676">
    <property type="component" value="Unassembled WGS sequence"/>
</dbReference>
<proteinExistence type="predicted"/>
<sequence length="248" mass="26303">MGVACSFPNHHKEKTTVSKISVRQDGNKTAGRPTVLTSKASILSTSRDDVVKLHPDTHRKWIQPLPTPLPKGPQLITPDVSSYTLTTSTETEGEHHNLLFKHAAADEPTAGGGTDADRGGTYADRGGTYADRGGGDGFLGVATLHSGHSSVASDALSATGFSTRSSNSMSISSSLSTNTALTPSGLHKWKLPPRLESLPDPLRKLLLGHPDSLIDLVIRPDVINLKVIAPEEGGSLQVWKENHLAIVT</sequence>
<gene>
    <name evidence="1" type="ORF">ElyMa_000359900</name>
</gene>
<comment type="caution">
    <text evidence="1">The sequence shown here is derived from an EMBL/GenBank/DDBJ whole genome shotgun (WGS) entry which is preliminary data.</text>
</comment>
<protein>
    <submittedName>
        <fullName evidence="1">Uncharacterized protein</fullName>
    </submittedName>
</protein>
<evidence type="ECO:0000313" key="2">
    <source>
        <dbReference type="Proteomes" id="UP000762676"/>
    </source>
</evidence>